<dbReference type="GO" id="GO:0010181">
    <property type="term" value="F:FMN binding"/>
    <property type="evidence" value="ECO:0007669"/>
    <property type="project" value="InterPro"/>
</dbReference>
<keyword evidence="2" id="KW-0560">Oxidoreductase</keyword>
<dbReference type="AlphaFoldDB" id="A0A2V4A3A1"/>
<evidence type="ECO:0000313" key="4">
    <source>
        <dbReference type="EMBL" id="PXY03151.1"/>
    </source>
</evidence>
<dbReference type="PANTHER" id="PTHR43656:SF2">
    <property type="entry name" value="BINDING OXIDOREDUCTASE, PUTATIVE (AFU_ORTHOLOGUE AFUA_2G08260)-RELATED"/>
    <property type="match status" value="1"/>
</dbReference>
<name>A0A2V4A3A1_9BACT</name>
<dbReference type="InterPro" id="IPR051799">
    <property type="entry name" value="NADH_flavin_oxidoreductase"/>
</dbReference>
<dbReference type="Gene3D" id="3.20.20.70">
    <property type="entry name" value="Aldolase class I"/>
    <property type="match status" value="1"/>
</dbReference>
<dbReference type="EMBL" id="QFLI01000001">
    <property type="protein sequence ID" value="PXY03151.1"/>
    <property type="molecule type" value="Genomic_DNA"/>
</dbReference>
<sequence>MNLFENTTIGGIELRNRLMRSATATFMADDKGYVTPRVKEVYQELSEGEIGLIIFEDTGVGENTLESKHLMIGNDSYIEGYKEIVDQIHSNGGKTIIQLSHSGILRKGEKVVDVTNGFDDRLITKEDISEIVELYGNAALRAKKAGFDGIQIHAAHGYFLTKFLSPYFNRRNDEYGGSVEKRARVVVEILNNIKAKCGTDYPVFLKLNSSDFMAEENTNTLTEAKQIAIMLDKAGIDAIEVSGGVSGGVYGPARNKIFKQENEAYHKENASEIAKIVSVPVIVVGGFRSLEVAEEALQEQNVEAVSLSRPLVREPQLVKRWKNGDTSKAMCVSCNACFNMDGAICAFNKKKRA</sequence>
<dbReference type="CDD" id="cd02803">
    <property type="entry name" value="OYE_like_FMN_family"/>
    <property type="match status" value="1"/>
</dbReference>
<dbReference type="RefSeq" id="WP_110359306.1">
    <property type="nucleotide sequence ID" value="NZ_QFLI01000001.1"/>
</dbReference>
<dbReference type="Pfam" id="PF00724">
    <property type="entry name" value="Oxidored_FMN"/>
    <property type="match status" value="1"/>
</dbReference>
<keyword evidence="1" id="KW-0285">Flavoprotein</keyword>
<dbReference type="InterPro" id="IPR013785">
    <property type="entry name" value="Aldolase_TIM"/>
</dbReference>
<feature type="domain" description="NADH:flavin oxidoreductase/NADH oxidase N-terminal" evidence="3">
    <location>
        <begin position="3"/>
        <end position="324"/>
    </location>
</feature>
<keyword evidence="5" id="KW-1185">Reference proteome</keyword>
<reference evidence="4 5" key="1">
    <citation type="submission" date="2018-05" db="EMBL/GenBank/DDBJ databases">
        <title>Marinifilum breve JC075T sp. nov., a marine bacterium isolated from Yongle Blue Hole in the South China Sea.</title>
        <authorList>
            <person name="Fu T."/>
        </authorList>
    </citation>
    <scope>NUCLEOTIDE SEQUENCE [LARGE SCALE GENOMIC DNA]</scope>
    <source>
        <strain evidence="4 5">JC075</strain>
    </source>
</reference>
<evidence type="ECO:0000259" key="3">
    <source>
        <dbReference type="Pfam" id="PF00724"/>
    </source>
</evidence>
<gene>
    <name evidence="4" type="ORF">DF185_03435</name>
</gene>
<protein>
    <submittedName>
        <fullName evidence="4">Oxidoreductase</fullName>
    </submittedName>
</protein>
<dbReference type="Proteomes" id="UP000248079">
    <property type="component" value="Unassembled WGS sequence"/>
</dbReference>
<dbReference type="PANTHER" id="PTHR43656">
    <property type="entry name" value="BINDING OXIDOREDUCTASE, PUTATIVE (AFU_ORTHOLOGUE AFUA_2G08260)-RELATED"/>
    <property type="match status" value="1"/>
</dbReference>
<proteinExistence type="predicted"/>
<evidence type="ECO:0000256" key="2">
    <source>
        <dbReference type="ARBA" id="ARBA00023002"/>
    </source>
</evidence>
<evidence type="ECO:0000256" key="1">
    <source>
        <dbReference type="ARBA" id="ARBA00022630"/>
    </source>
</evidence>
<accession>A0A2V4A3A1</accession>
<dbReference type="OrthoDB" id="9772736at2"/>
<dbReference type="InterPro" id="IPR001155">
    <property type="entry name" value="OxRdtase_FMN_N"/>
</dbReference>
<dbReference type="GO" id="GO:0016491">
    <property type="term" value="F:oxidoreductase activity"/>
    <property type="evidence" value="ECO:0007669"/>
    <property type="project" value="UniProtKB-KW"/>
</dbReference>
<dbReference type="SUPFAM" id="SSF51395">
    <property type="entry name" value="FMN-linked oxidoreductases"/>
    <property type="match status" value="1"/>
</dbReference>
<evidence type="ECO:0000313" key="5">
    <source>
        <dbReference type="Proteomes" id="UP000248079"/>
    </source>
</evidence>
<comment type="caution">
    <text evidence="4">The sequence shown here is derived from an EMBL/GenBank/DDBJ whole genome shotgun (WGS) entry which is preliminary data.</text>
</comment>
<organism evidence="4 5">
    <name type="scientific">Marinifilum breve</name>
    <dbReference type="NCBI Taxonomy" id="2184082"/>
    <lineage>
        <taxon>Bacteria</taxon>
        <taxon>Pseudomonadati</taxon>
        <taxon>Bacteroidota</taxon>
        <taxon>Bacteroidia</taxon>
        <taxon>Marinilabiliales</taxon>
        <taxon>Marinifilaceae</taxon>
    </lineage>
</organism>